<feature type="transmembrane region" description="Helical" evidence="1">
    <location>
        <begin position="100"/>
        <end position="118"/>
    </location>
</feature>
<evidence type="ECO:0000256" key="1">
    <source>
        <dbReference type="SAM" id="Phobius"/>
    </source>
</evidence>
<reference evidence="3" key="1">
    <citation type="journal article" date="2019" name="Int. J. Syst. Evol. Microbiol.">
        <title>The Global Catalogue of Microorganisms (GCM) 10K type strain sequencing project: providing services to taxonomists for standard genome sequencing and annotation.</title>
        <authorList>
            <consortium name="The Broad Institute Genomics Platform"/>
            <consortium name="The Broad Institute Genome Sequencing Center for Infectious Disease"/>
            <person name="Wu L."/>
            <person name="Ma J."/>
        </authorList>
    </citation>
    <scope>NUCLEOTIDE SEQUENCE [LARGE SCALE GENOMIC DNA]</scope>
    <source>
        <strain evidence="3">CGMCC 4.7144</strain>
    </source>
</reference>
<name>A0ABW1HE64_9ACTN</name>
<gene>
    <name evidence="2" type="ORF">ACFQGL_31975</name>
</gene>
<keyword evidence="1" id="KW-0472">Membrane</keyword>
<feature type="transmembrane region" description="Helical" evidence="1">
    <location>
        <begin position="127"/>
        <end position="147"/>
    </location>
</feature>
<sequence length="207" mass="23284">MTRSVLTYQWAEGWNSTGRWGWTNDRRLRFSGRSGPLFVWRTDNWRVHYAEFDRGSAGPVLPDSFDGVQYSGAQAAAFDQELQSANLQPRWQGVDSPTPVRGLPVLLVLSVLAVLLFGPNPARGTRWFWFWVLTGAPLGLGLIWWLARERPWHPAVTPPPDSNGRDPRDRWYVGLLIAIATSIAASILLYGLRQALGDWYVPPDAAN</sequence>
<evidence type="ECO:0000313" key="2">
    <source>
        <dbReference type="EMBL" id="MFC5927949.1"/>
    </source>
</evidence>
<dbReference type="Proteomes" id="UP001596226">
    <property type="component" value="Unassembled WGS sequence"/>
</dbReference>
<organism evidence="2 3">
    <name type="scientific">Micromonospora vulcania</name>
    <dbReference type="NCBI Taxonomy" id="1441873"/>
    <lineage>
        <taxon>Bacteria</taxon>
        <taxon>Bacillati</taxon>
        <taxon>Actinomycetota</taxon>
        <taxon>Actinomycetes</taxon>
        <taxon>Micromonosporales</taxon>
        <taxon>Micromonosporaceae</taxon>
        <taxon>Micromonospora</taxon>
    </lineage>
</organism>
<protein>
    <recommendedName>
        <fullName evidence="4">DUF2510 domain-containing protein</fullName>
    </recommendedName>
</protein>
<keyword evidence="3" id="KW-1185">Reference proteome</keyword>
<evidence type="ECO:0000313" key="3">
    <source>
        <dbReference type="Proteomes" id="UP001596226"/>
    </source>
</evidence>
<accession>A0ABW1HE64</accession>
<evidence type="ECO:0008006" key="4">
    <source>
        <dbReference type="Google" id="ProtNLM"/>
    </source>
</evidence>
<feature type="transmembrane region" description="Helical" evidence="1">
    <location>
        <begin position="171"/>
        <end position="192"/>
    </location>
</feature>
<dbReference type="RefSeq" id="WP_377516369.1">
    <property type="nucleotide sequence ID" value="NZ_JBHSQS010000047.1"/>
</dbReference>
<comment type="caution">
    <text evidence="2">The sequence shown here is derived from an EMBL/GenBank/DDBJ whole genome shotgun (WGS) entry which is preliminary data.</text>
</comment>
<proteinExistence type="predicted"/>
<dbReference type="EMBL" id="JBHSQS010000047">
    <property type="protein sequence ID" value="MFC5927949.1"/>
    <property type="molecule type" value="Genomic_DNA"/>
</dbReference>
<keyword evidence="1" id="KW-0812">Transmembrane</keyword>
<keyword evidence="1" id="KW-1133">Transmembrane helix</keyword>